<keyword evidence="2" id="KW-1185">Reference proteome</keyword>
<dbReference type="OrthoDB" id="3645574at2759"/>
<comment type="caution">
    <text evidence="1">The sequence shown here is derived from an EMBL/GenBank/DDBJ whole genome shotgun (WGS) entry which is preliminary data.</text>
</comment>
<dbReference type="GeneID" id="38117477"/>
<gene>
    <name evidence="1" type="ORF">DSM5745_07107</name>
</gene>
<dbReference type="Proteomes" id="UP000256690">
    <property type="component" value="Unassembled WGS sequence"/>
</dbReference>
<protein>
    <recommendedName>
        <fullName evidence="3">Aminoglycoside phosphotransferase domain-containing protein</fullName>
    </recommendedName>
</protein>
<dbReference type="InterPro" id="IPR011009">
    <property type="entry name" value="Kinase-like_dom_sf"/>
</dbReference>
<dbReference type="STRING" id="1810919.A0A3D8RK73"/>
<sequence>MQTRCLLKGPITYSVAKEREDNILHQLQYHDARASFFSHLNANTDWIRRVVTHHLRLGSPERCHVSDSVEWIHGSFNVCIPVTIDRWNHQNQLGSRVMMRFPLPYRVGEAFRPGNGDEKLLCEAGTYAWLQGQCPDVPIPYLYGFGLSTGGKFTHIDQLPIWNRYFQKLRRWWFSLLGFGMPSNYVPNNQASSRGIGVGYVLIEHVEEPQGAMLSQTWQENHSNSELRANLFRGLSRILLSVSRIPLPRIGSFIIDKNGYLRLENRPLSMELQMLENEEVPTDVPRDLTYSTVESYTADLLHIHDSRLQNQPNAVNDVPDCSIQMATLAAMRAVLPICFSREFSRGPFVFSLTDLHQSNIFVDQNWNITCLVDLEWGCSRPIEMIEPPYWLTGKAVDQIDADEYNIPRTEFLEVLATEEAAIANKDMLRLSEVLDNTWMTGTFWVTLALSSPSALFTIFAKHIYPQFSCDGNPADGALPFLWAKNAPRFVLQKVTEKETYDQKLRRAFEGPA</sequence>
<dbReference type="RefSeq" id="XP_026602213.1">
    <property type="nucleotide sequence ID" value="XM_026749123.1"/>
</dbReference>
<dbReference type="EMBL" id="PVWQ01000008">
    <property type="protein sequence ID" value="RDW74445.1"/>
    <property type="molecule type" value="Genomic_DNA"/>
</dbReference>
<reference evidence="1 2" key="1">
    <citation type="journal article" date="2018" name="IMA Fungus">
        <title>IMA Genome-F 9: Draft genome sequence of Annulohypoxylon stygium, Aspergillus mulundensis, Berkeleyomyces basicola (syn. Thielaviopsis basicola), Ceratocystis smalleyi, two Cercospora beticola strains, Coleophoma cylindrospora, Fusarium fracticaudum, Phialophora cf. hyalina, and Morchella septimelata.</title>
        <authorList>
            <person name="Wingfield B.D."/>
            <person name="Bills G.F."/>
            <person name="Dong Y."/>
            <person name="Huang W."/>
            <person name="Nel W.J."/>
            <person name="Swalarsk-Parry B.S."/>
            <person name="Vaghefi N."/>
            <person name="Wilken P.M."/>
            <person name="An Z."/>
            <person name="de Beer Z.W."/>
            <person name="De Vos L."/>
            <person name="Chen L."/>
            <person name="Duong T.A."/>
            <person name="Gao Y."/>
            <person name="Hammerbacher A."/>
            <person name="Kikkert J.R."/>
            <person name="Li Y."/>
            <person name="Li H."/>
            <person name="Li K."/>
            <person name="Li Q."/>
            <person name="Liu X."/>
            <person name="Ma X."/>
            <person name="Naidoo K."/>
            <person name="Pethybridge S.J."/>
            <person name="Sun J."/>
            <person name="Steenkamp E.T."/>
            <person name="van der Nest M.A."/>
            <person name="van Wyk S."/>
            <person name="Wingfield M.J."/>
            <person name="Xiong C."/>
            <person name="Yue Q."/>
            <person name="Zhang X."/>
        </authorList>
    </citation>
    <scope>NUCLEOTIDE SEQUENCE [LARGE SCALE GENOMIC DNA]</scope>
    <source>
        <strain evidence="1 2">DSM 5745</strain>
    </source>
</reference>
<organism evidence="1 2">
    <name type="scientific">Aspergillus mulundensis</name>
    <dbReference type="NCBI Taxonomy" id="1810919"/>
    <lineage>
        <taxon>Eukaryota</taxon>
        <taxon>Fungi</taxon>
        <taxon>Dikarya</taxon>
        <taxon>Ascomycota</taxon>
        <taxon>Pezizomycotina</taxon>
        <taxon>Eurotiomycetes</taxon>
        <taxon>Eurotiomycetidae</taxon>
        <taxon>Eurotiales</taxon>
        <taxon>Aspergillaceae</taxon>
        <taxon>Aspergillus</taxon>
        <taxon>Aspergillus subgen. Nidulantes</taxon>
    </lineage>
</organism>
<dbReference type="PANTHER" id="PTHR21310:SF37">
    <property type="entry name" value="AMINOGLYCOSIDE PHOSPHOTRANSFERASE DOMAIN-CONTAINING PROTEIN"/>
    <property type="match status" value="1"/>
</dbReference>
<evidence type="ECO:0008006" key="3">
    <source>
        <dbReference type="Google" id="ProtNLM"/>
    </source>
</evidence>
<dbReference type="PANTHER" id="PTHR21310">
    <property type="entry name" value="AMINOGLYCOSIDE PHOSPHOTRANSFERASE-RELATED-RELATED"/>
    <property type="match status" value="1"/>
</dbReference>
<evidence type="ECO:0000313" key="2">
    <source>
        <dbReference type="Proteomes" id="UP000256690"/>
    </source>
</evidence>
<proteinExistence type="predicted"/>
<dbReference type="InterPro" id="IPR051678">
    <property type="entry name" value="AGP_Transferase"/>
</dbReference>
<dbReference type="SUPFAM" id="SSF56112">
    <property type="entry name" value="Protein kinase-like (PK-like)"/>
    <property type="match status" value="1"/>
</dbReference>
<dbReference type="AlphaFoldDB" id="A0A3D8RK73"/>
<name>A0A3D8RK73_9EURO</name>
<evidence type="ECO:0000313" key="1">
    <source>
        <dbReference type="EMBL" id="RDW74445.1"/>
    </source>
</evidence>
<accession>A0A3D8RK73</accession>